<evidence type="ECO:0000313" key="3">
    <source>
        <dbReference type="Proteomes" id="UP000218231"/>
    </source>
</evidence>
<sequence length="99" mass="11504">MQLPPAFVFVTVIFALLHIVTASIANNDYDQRQAYAALLNDLEQEMFERGMAAQIRKRDTSVRDLESRLEGDRIRRASEKKSYPRNCYFSPIQCLFTRS</sequence>
<reference evidence="2 3" key="1">
    <citation type="journal article" date="2017" name="Curr. Biol.">
        <title>Genome architecture and evolution of a unichromosomal asexual nematode.</title>
        <authorList>
            <person name="Fradin H."/>
            <person name="Zegar C."/>
            <person name="Gutwein M."/>
            <person name="Lucas J."/>
            <person name="Kovtun M."/>
            <person name="Corcoran D."/>
            <person name="Baugh L.R."/>
            <person name="Kiontke K."/>
            <person name="Gunsalus K."/>
            <person name="Fitch D.H."/>
            <person name="Piano F."/>
        </authorList>
    </citation>
    <scope>NUCLEOTIDE SEQUENCE [LARGE SCALE GENOMIC DNA]</scope>
    <source>
        <strain evidence="2">PF1309</strain>
    </source>
</reference>
<name>A0A2A2KP49_9BILA</name>
<comment type="caution">
    <text evidence="2">The sequence shown here is derived from an EMBL/GenBank/DDBJ whole genome shotgun (WGS) entry which is preliminary data.</text>
</comment>
<keyword evidence="3" id="KW-1185">Reference proteome</keyword>
<dbReference type="EMBL" id="LIAE01008056">
    <property type="protein sequence ID" value="PAV75603.1"/>
    <property type="molecule type" value="Genomic_DNA"/>
</dbReference>
<accession>A0A2A2KP49</accession>
<dbReference type="OrthoDB" id="5845255at2759"/>
<feature type="chain" id="PRO_5013330879" evidence="1">
    <location>
        <begin position="23"/>
        <end position="99"/>
    </location>
</feature>
<dbReference type="Proteomes" id="UP000218231">
    <property type="component" value="Unassembled WGS sequence"/>
</dbReference>
<organism evidence="2 3">
    <name type="scientific">Diploscapter pachys</name>
    <dbReference type="NCBI Taxonomy" id="2018661"/>
    <lineage>
        <taxon>Eukaryota</taxon>
        <taxon>Metazoa</taxon>
        <taxon>Ecdysozoa</taxon>
        <taxon>Nematoda</taxon>
        <taxon>Chromadorea</taxon>
        <taxon>Rhabditida</taxon>
        <taxon>Rhabditina</taxon>
        <taxon>Rhabditomorpha</taxon>
        <taxon>Rhabditoidea</taxon>
        <taxon>Rhabditidae</taxon>
        <taxon>Diploscapter</taxon>
    </lineage>
</organism>
<dbReference type="STRING" id="2018661.A0A2A2KP49"/>
<evidence type="ECO:0000256" key="1">
    <source>
        <dbReference type="SAM" id="SignalP"/>
    </source>
</evidence>
<protein>
    <submittedName>
        <fullName evidence="2">Uncharacterized protein</fullName>
    </submittedName>
</protein>
<dbReference type="AlphaFoldDB" id="A0A2A2KP49"/>
<proteinExistence type="predicted"/>
<gene>
    <name evidence="2" type="ORF">WR25_12602</name>
</gene>
<feature type="signal peptide" evidence="1">
    <location>
        <begin position="1"/>
        <end position="22"/>
    </location>
</feature>
<evidence type="ECO:0000313" key="2">
    <source>
        <dbReference type="EMBL" id="PAV75603.1"/>
    </source>
</evidence>
<keyword evidence="1" id="KW-0732">Signal</keyword>